<gene>
    <name evidence="1" type="ORF">ALC60_10826</name>
</gene>
<proteinExistence type="predicted"/>
<name>A0A151WQB8_9HYME</name>
<dbReference type="Proteomes" id="UP000075809">
    <property type="component" value="Unassembled WGS sequence"/>
</dbReference>
<dbReference type="AlphaFoldDB" id="A0A151WQB8"/>
<reference evidence="1 2" key="1">
    <citation type="submission" date="2015-09" db="EMBL/GenBank/DDBJ databases">
        <title>Trachymyrmex zeteki WGS genome.</title>
        <authorList>
            <person name="Nygaard S."/>
            <person name="Hu H."/>
            <person name="Boomsma J."/>
            <person name="Zhang G."/>
        </authorList>
    </citation>
    <scope>NUCLEOTIDE SEQUENCE [LARGE SCALE GENOMIC DNA]</scope>
    <source>
        <strain evidence="1">Tzet28-1</strain>
        <tissue evidence="1">Whole body</tissue>
    </source>
</reference>
<evidence type="ECO:0000313" key="2">
    <source>
        <dbReference type="Proteomes" id="UP000075809"/>
    </source>
</evidence>
<protein>
    <submittedName>
        <fullName evidence="1">Uncharacterized protein</fullName>
    </submittedName>
</protein>
<evidence type="ECO:0000313" key="1">
    <source>
        <dbReference type="EMBL" id="KYQ50089.1"/>
    </source>
</evidence>
<organism evidence="1 2">
    <name type="scientific">Mycetomoellerius zeteki</name>
    <dbReference type="NCBI Taxonomy" id="64791"/>
    <lineage>
        <taxon>Eukaryota</taxon>
        <taxon>Metazoa</taxon>
        <taxon>Ecdysozoa</taxon>
        <taxon>Arthropoda</taxon>
        <taxon>Hexapoda</taxon>
        <taxon>Insecta</taxon>
        <taxon>Pterygota</taxon>
        <taxon>Neoptera</taxon>
        <taxon>Endopterygota</taxon>
        <taxon>Hymenoptera</taxon>
        <taxon>Apocrita</taxon>
        <taxon>Aculeata</taxon>
        <taxon>Formicoidea</taxon>
        <taxon>Formicidae</taxon>
        <taxon>Myrmicinae</taxon>
        <taxon>Mycetomoellerius</taxon>
    </lineage>
</organism>
<keyword evidence="2" id="KW-1185">Reference proteome</keyword>
<accession>A0A151WQB8</accession>
<sequence>MYGEFYHSKRDYACTMCVIDLAGMQRPYATQWYRQPDRLDGTQKGVLISSKLVIRYTQRLLIGFPLESKASRVKCSDRHGRTSVAVGEILQTALCAACKTDLQPENKLSTFFVKIKFS</sequence>
<dbReference type="EMBL" id="KQ982831">
    <property type="protein sequence ID" value="KYQ50089.1"/>
    <property type="molecule type" value="Genomic_DNA"/>
</dbReference>